<protein>
    <recommendedName>
        <fullName evidence="3">Arginase</fullName>
        <ecNumber evidence="2">3.5.3.1</ecNumber>
    </recommendedName>
</protein>
<feature type="binding site" evidence="8">
    <location>
        <position position="34"/>
    </location>
    <ligand>
        <name>Mn(2+)</name>
        <dbReference type="ChEBI" id="CHEBI:29035"/>
        <label>1</label>
    </ligand>
</feature>
<dbReference type="OMA" id="YKEFRYA"/>
<evidence type="ECO:0000256" key="4">
    <source>
        <dbReference type="ARBA" id="ARBA00022503"/>
    </source>
</evidence>
<dbReference type="EC" id="3.5.3.1" evidence="2"/>
<evidence type="ECO:0000256" key="10">
    <source>
        <dbReference type="RuleBase" id="RU003684"/>
    </source>
</evidence>
<gene>
    <name evidence="11" type="ORF">RFI_12276</name>
</gene>
<dbReference type="InterPro" id="IPR006035">
    <property type="entry name" value="Ureohydrolase"/>
</dbReference>
<dbReference type="GO" id="GO:0004053">
    <property type="term" value="F:arginase activity"/>
    <property type="evidence" value="ECO:0007669"/>
    <property type="project" value="UniProtKB-EC"/>
</dbReference>
<feature type="binding site" evidence="8">
    <location>
        <position position="164"/>
    </location>
    <ligand>
        <name>Mn(2+)</name>
        <dbReference type="ChEBI" id="CHEBI:29035"/>
        <label>1</label>
    </ligand>
</feature>
<feature type="non-terminal residue" evidence="11">
    <location>
        <position position="1"/>
    </location>
</feature>
<keyword evidence="12" id="KW-1185">Reference proteome</keyword>
<evidence type="ECO:0000256" key="9">
    <source>
        <dbReference type="PROSITE-ProRule" id="PRU00742"/>
    </source>
</evidence>
<evidence type="ECO:0000256" key="1">
    <source>
        <dbReference type="ARBA" id="ARBA00005098"/>
    </source>
</evidence>
<dbReference type="PANTHER" id="PTHR43782:SF3">
    <property type="entry name" value="ARGINASE"/>
    <property type="match status" value="1"/>
</dbReference>
<dbReference type="InterPro" id="IPR023696">
    <property type="entry name" value="Ureohydrolase_dom_sf"/>
</dbReference>
<feature type="binding site" evidence="8">
    <location>
        <position position="166"/>
    </location>
    <ligand>
        <name>Mn(2+)</name>
        <dbReference type="ChEBI" id="CHEBI:29035"/>
        <label>1</label>
    </ligand>
</feature>
<dbReference type="PROSITE" id="PS01053">
    <property type="entry name" value="ARGINASE_1"/>
    <property type="match status" value="1"/>
</dbReference>
<dbReference type="CDD" id="cd09989">
    <property type="entry name" value="Arginase"/>
    <property type="match status" value="1"/>
</dbReference>
<proteinExistence type="inferred from homology"/>
<evidence type="ECO:0000256" key="3">
    <source>
        <dbReference type="ARBA" id="ARBA00018123"/>
    </source>
</evidence>
<evidence type="ECO:0000256" key="2">
    <source>
        <dbReference type="ARBA" id="ARBA00012168"/>
    </source>
</evidence>
<dbReference type="PANTHER" id="PTHR43782">
    <property type="entry name" value="ARGINASE"/>
    <property type="match status" value="1"/>
</dbReference>
<evidence type="ECO:0000313" key="12">
    <source>
        <dbReference type="Proteomes" id="UP000023152"/>
    </source>
</evidence>
<keyword evidence="5 8" id="KW-0479">Metal-binding</keyword>
<dbReference type="AlphaFoldDB" id="X6NHT0"/>
<dbReference type="GO" id="GO:0005634">
    <property type="term" value="C:nucleus"/>
    <property type="evidence" value="ECO:0007669"/>
    <property type="project" value="TreeGrafter"/>
</dbReference>
<dbReference type="EMBL" id="ASPP01008896">
    <property type="protein sequence ID" value="ETO24882.1"/>
    <property type="molecule type" value="Genomic_DNA"/>
</dbReference>
<dbReference type="InterPro" id="IPR014033">
    <property type="entry name" value="Arginase"/>
</dbReference>
<dbReference type="GO" id="GO:0030145">
    <property type="term" value="F:manganese ion binding"/>
    <property type="evidence" value="ECO:0007669"/>
    <property type="project" value="TreeGrafter"/>
</dbReference>
<dbReference type="InterPro" id="IPR020855">
    <property type="entry name" value="Ureohydrolase_Mn_BS"/>
</dbReference>
<dbReference type="Gene3D" id="3.40.800.10">
    <property type="entry name" value="Ureohydrolase domain"/>
    <property type="match status" value="1"/>
</dbReference>
<accession>X6NHT0</accession>
<dbReference type="Proteomes" id="UP000023152">
    <property type="component" value="Unassembled WGS sequence"/>
</dbReference>
<keyword evidence="4" id="KW-0056">Arginine metabolism</keyword>
<name>X6NHT0_RETFI</name>
<feature type="binding site" evidence="8">
    <location>
        <position position="64"/>
    </location>
    <ligand>
        <name>Mn(2+)</name>
        <dbReference type="ChEBI" id="CHEBI:29035"/>
        <label>1</label>
    </ligand>
</feature>
<dbReference type="PIRSF" id="PIRSF036979">
    <property type="entry name" value="Arginase"/>
    <property type="match status" value="1"/>
</dbReference>
<evidence type="ECO:0000256" key="8">
    <source>
        <dbReference type="PIRSR" id="PIRSR036979-1"/>
    </source>
</evidence>
<comment type="caution">
    <text evidence="11">The sequence shown here is derived from an EMBL/GenBank/DDBJ whole genome shotgun (WGS) entry which is preliminary data.</text>
</comment>
<comment type="cofactor">
    <cofactor evidence="8">
        <name>Mn(2+)</name>
        <dbReference type="ChEBI" id="CHEBI:29035"/>
    </cofactor>
    <text evidence="8">Binds 2 manganese ions per subunit.</text>
</comment>
<dbReference type="GO" id="GO:0005829">
    <property type="term" value="C:cytosol"/>
    <property type="evidence" value="ECO:0007669"/>
    <property type="project" value="TreeGrafter"/>
</dbReference>
<sequence length="233" mass="26376">ACLLLVANFNQQLADAVLTTTSNHNFSIIIGGDHSIAIGTWIRIIKGLNAQEKFELIWIDAHLDAHTYEDSPSKAYHGMPVAALLGYGEEELINIFNFKPKINPKHLVYIGARSFEENEKNFLEQLGVKIYYIEEIKQRGLAQVIKEVITHLENLVKHFGVSIDLDCFEAHQAPGTGYAVENGIDFQEFYNCANLLYKHPKLKGLEIVEFNPELDVDNKTLKILITLIEQLLK</sequence>
<feature type="binding site" evidence="8">
    <location>
        <position position="62"/>
    </location>
    <ligand>
        <name>Mn(2+)</name>
        <dbReference type="ChEBI" id="CHEBI:29035"/>
        <label>1</label>
    </ligand>
</feature>
<evidence type="ECO:0000256" key="5">
    <source>
        <dbReference type="ARBA" id="ARBA00022723"/>
    </source>
</evidence>
<dbReference type="UniPathway" id="UPA00158">
    <property type="reaction ID" value="UER00270"/>
</dbReference>
<dbReference type="GO" id="GO:0000050">
    <property type="term" value="P:urea cycle"/>
    <property type="evidence" value="ECO:0007669"/>
    <property type="project" value="UniProtKB-UniPathway"/>
</dbReference>
<dbReference type="PRINTS" id="PR00116">
    <property type="entry name" value="ARGINASE"/>
</dbReference>
<feature type="binding site" evidence="8">
    <location>
        <position position="60"/>
    </location>
    <ligand>
        <name>Mn(2+)</name>
        <dbReference type="ChEBI" id="CHEBI:29035"/>
        <label>1</label>
    </ligand>
</feature>
<evidence type="ECO:0000256" key="6">
    <source>
        <dbReference type="ARBA" id="ARBA00022801"/>
    </source>
</evidence>
<dbReference type="SUPFAM" id="SSF52768">
    <property type="entry name" value="Arginase/deacetylase"/>
    <property type="match status" value="1"/>
</dbReference>
<keyword evidence="7 8" id="KW-0464">Manganese</keyword>
<reference evidence="11 12" key="1">
    <citation type="journal article" date="2013" name="Curr. Biol.">
        <title>The Genome of the Foraminiferan Reticulomyxa filosa.</title>
        <authorList>
            <person name="Glockner G."/>
            <person name="Hulsmann N."/>
            <person name="Schleicher M."/>
            <person name="Noegel A.A."/>
            <person name="Eichinger L."/>
            <person name="Gallinger C."/>
            <person name="Pawlowski J."/>
            <person name="Sierra R."/>
            <person name="Euteneuer U."/>
            <person name="Pillet L."/>
            <person name="Moustafa A."/>
            <person name="Platzer M."/>
            <person name="Groth M."/>
            <person name="Szafranski K."/>
            <person name="Schliwa M."/>
        </authorList>
    </citation>
    <scope>NUCLEOTIDE SEQUENCE [LARGE SCALE GENOMIC DNA]</scope>
</reference>
<dbReference type="PROSITE" id="PS51409">
    <property type="entry name" value="ARGINASE_2"/>
    <property type="match status" value="1"/>
</dbReference>
<keyword evidence="6 10" id="KW-0378">Hydrolase</keyword>
<dbReference type="Pfam" id="PF00491">
    <property type="entry name" value="Arginase"/>
    <property type="match status" value="1"/>
</dbReference>
<organism evidence="11 12">
    <name type="scientific">Reticulomyxa filosa</name>
    <dbReference type="NCBI Taxonomy" id="46433"/>
    <lineage>
        <taxon>Eukaryota</taxon>
        <taxon>Sar</taxon>
        <taxon>Rhizaria</taxon>
        <taxon>Retaria</taxon>
        <taxon>Foraminifera</taxon>
        <taxon>Monothalamids</taxon>
        <taxon>Reticulomyxidae</taxon>
        <taxon>Reticulomyxa</taxon>
    </lineage>
</organism>
<dbReference type="GO" id="GO:0006525">
    <property type="term" value="P:arginine metabolic process"/>
    <property type="evidence" value="ECO:0007669"/>
    <property type="project" value="UniProtKB-KW"/>
</dbReference>
<evidence type="ECO:0000313" key="11">
    <source>
        <dbReference type="EMBL" id="ETO24882.1"/>
    </source>
</evidence>
<dbReference type="OrthoDB" id="9992747at2759"/>
<comment type="pathway">
    <text evidence="1">Nitrogen metabolism; urea cycle; L-ornithine and urea from L-arginine: step 1/1.</text>
</comment>
<comment type="similarity">
    <text evidence="9 10">Belongs to the arginase family.</text>
</comment>
<evidence type="ECO:0000256" key="7">
    <source>
        <dbReference type="ARBA" id="ARBA00023211"/>
    </source>
</evidence>